<dbReference type="GO" id="GO:0005694">
    <property type="term" value="C:chromosome"/>
    <property type="evidence" value="ECO:0007669"/>
    <property type="project" value="UniProtKB-SubCell"/>
</dbReference>
<comment type="subcellular location">
    <subcellularLocation>
        <location evidence="1">Chromosome</location>
    </subcellularLocation>
</comment>
<evidence type="ECO:0000256" key="7">
    <source>
        <dbReference type="SAM" id="MobiDB-lite"/>
    </source>
</evidence>
<evidence type="ECO:0000259" key="9">
    <source>
        <dbReference type="PROSITE" id="PS50280"/>
    </source>
</evidence>
<evidence type="ECO:0008006" key="14">
    <source>
        <dbReference type="Google" id="ProtNLM"/>
    </source>
</evidence>
<proteinExistence type="predicted"/>
<dbReference type="GO" id="GO:0005634">
    <property type="term" value="C:nucleus"/>
    <property type="evidence" value="ECO:0007669"/>
    <property type="project" value="InterPro"/>
</dbReference>
<organism evidence="12 13">
    <name type="scientific">Canavalia gladiata</name>
    <name type="common">Sword bean</name>
    <name type="synonym">Dolichos gladiatus</name>
    <dbReference type="NCBI Taxonomy" id="3824"/>
    <lineage>
        <taxon>Eukaryota</taxon>
        <taxon>Viridiplantae</taxon>
        <taxon>Streptophyta</taxon>
        <taxon>Embryophyta</taxon>
        <taxon>Tracheophyta</taxon>
        <taxon>Spermatophyta</taxon>
        <taxon>Magnoliopsida</taxon>
        <taxon>eudicotyledons</taxon>
        <taxon>Gunneridae</taxon>
        <taxon>Pentapetalae</taxon>
        <taxon>rosids</taxon>
        <taxon>fabids</taxon>
        <taxon>Fabales</taxon>
        <taxon>Fabaceae</taxon>
        <taxon>Papilionoideae</taxon>
        <taxon>50 kb inversion clade</taxon>
        <taxon>NPAAA clade</taxon>
        <taxon>indigoferoid/millettioid clade</taxon>
        <taxon>Phaseoleae</taxon>
        <taxon>Canavalia</taxon>
    </lineage>
</organism>
<reference evidence="12 13" key="1">
    <citation type="submission" date="2024-01" db="EMBL/GenBank/DDBJ databases">
        <title>The genomes of 5 underutilized Papilionoideae crops provide insights into root nodulation and disease resistanc.</title>
        <authorList>
            <person name="Jiang F."/>
        </authorList>
    </citation>
    <scope>NUCLEOTIDE SEQUENCE [LARGE SCALE GENOMIC DNA]</scope>
    <source>
        <strain evidence="12">LVBAO_FW01</strain>
        <tissue evidence="12">Leaves</tissue>
    </source>
</reference>
<feature type="domain" description="Pre-SET" evidence="10">
    <location>
        <begin position="1272"/>
        <end position="1348"/>
    </location>
</feature>
<evidence type="ECO:0000313" key="13">
    <source>
        <dbReference type="Proteomes" id="UP001367508"/>
    </source>
</evidence>
<comment type="caution">
    <text evidence="12">The sequence shown here is derived from an EMBL/GenBank/DDBJ whole genome shotgun (WGS) entry which is preliminary data.</text>
</comment>
<keyword evidence="4" id="KW-0808">Transferase</keyword>
<evidence type="ECO:0000256" key="5">
    <source>
        <dbReference type="ARBA" id="ARBA00022691"/>
    </source>
</evidence>
<dbReference type="Proteomes" id="UP001367508">
    <property type="component" value="Unassembled WGS sequence"/>
</dbReference>
<gene>
    <name evidence="12" type="ORF">VNO77_40774</name>
</gene>
<dbReference type="Gene3D" id="3.30.160.60">
    <property type="entry name" value="Classic Zinc Finger"/>
    <property type="match status" value="1"/>
</dbReference>
<sequence>MEVLPCSGVQYAGDSDCTQQSSGTAFVYQEEPNCPENDEQVKLATAQPDESPHKMQGPLIERQGEGKQIVCDLSTNPDCQCIGASCCDCHAEDQKEYCAFHDFEEDVINEPCLTSENSLSIVDTIESESPSNSREGDLSCSEPKWLEGDGSVALWVKWRGKWQAGIRCARADWPLSTLKAKPTHDRKKYFVIFFPHTRIYSWADMLLVRPINEFPHPIAYKTHQVGLKMVKDLTVARRFIMQKLAVGMLNIVDQFHFDALAETARDVKVWKEFAMEASRCDGYSDFGRMLLKLHRSIQQHYINADWFQHSYHSWVERCQTANSAESVELLKEELFDSILWNDVNTLWDAPGQPTLGSEWKTWKHDVVKWFSTPPSLVSSKDTQWQSSDDVYPANLQVSRKRPKLEVRRADTHAAQVEVKVSDHSIALETDPGFFKNQDTFSTLAAETCQQEDVREVSMVTDTPSNLANKWNEIVVEAADSDFLHTKEIESTPINEIAVAKSVEPGSKNRQCIAYIEAKGRQCVRWANDGDVYCCVHLSSRFLGSSAKAEKPVPADTPMCEGTTVLGTRCKHRALPGSLFCKKHRPHAETEQTSNLPQNMLKRKHEENHTGSEDMFCKDMVLVNVASPLQVDPVSSIGGDSLHGESSFNEKPMHSENDHNAMESMQCIGSPPYDNRNPCREGPKRYCLYCERHLPSWLKRARNGKSRIVSKEVFTELLRDCSSWEQKVHLHKACELFYRLFKSILSLRNPVPKDIQFQWALTEASKDTCVGEFFKRLVHSEKARIKLIWGFSDDMDISSVMEEPSLLPSTITDSFDNENAIKCKICSAEFPDDQALGNHWMDSHKKEAQWLFRGYACAICLDSFTNKKLLETHVQERHHVQFVEQCMLLQCIPCGSHFGNTEQLWQHVLSVHTVDFKPSKAPEQQTFSTGEDSPVKHDQGNSASLENNSENTGGLRKFVCRFCGLKFDLLPDLGRHHQAAHMGPNLVSSRPAKRGVRYYAYKLKSGRLSRPRLRKGLAAASYKIRNKANANANLKRCIQAKNSLGMGGISVKPHATETTGIGRLAEYQCSSVAKILFSEIQKTKPRPNNLDVLAVARSACCKVSLLASLQEKYGILPEKLYLKAAKLCSEHNILVNWHQEGFICPRGCNVSKDQALLSPLASLPNGFVMPKSINLSDSASDEWEVDEFHCIINSHTLKLGSLQKAVILCDDISFGKESVPVICVVDQELLHSLHMHGCNEENITSSMPWESFTYVTKPMLDQSLRLESESVQLGCACSYSTCCPETCDHVYLFGNDYDDAKDIHGKPMRGRFPYDENGRIILEEGYLVYECNHMCRCNKSCPNRVLQNGVRVKLEVFKTEKKGWAVRAGEAILRGTFVCEYIGEVLDMEEACNRRKRYGTGHCSYFYDIDARVNDMSRLIEGQDQAQYVIDATKYGNVSRFINHSCSPNLVNHQVLVESMDCECAHIGLYASRDIALGEELTYDYQYELVPGEGSPCLCKSVKCRGRLY</sequence>
<feature type="domain" description="C2H2-type" evidence="8">
    <location>
        <begin position="854"/>
        <end position="877"/>
    </location>
</feature>
<evidence type="ECO:0000256" key="2">
    <source>
        <dbReference type="ARBA" id="ARBA00022454"/>
    </source>
</evidence>
<keyword evidence="13" id="KW-1185">Reference proteome</keyword>
<evidence type="ECO:0000256" key="3">
    <source>
        <dbReference type="ARBA" id="ARBA00022603"/>
    </source>
</evidence>
<dbReference type="PROSITE" id="PS50280">
    <property type="entry name" value="SET"/>
    <property type="match status" value="1"/>
</dbReference>
<name>A0AAN9PPS4_CANGL</name>
<keyword evidence="6" id="KW-0862">Zinc</keyword>
<dbReference type="PROSITE" id="PS50868">
    <property type="entry name" value="POST_SET"/>
    <property type="match status" value="1"/>
</dbReference>
<feature type="domain" description="SET" evidence="9">
    <location>
        <begin position="1351"/>
        <end position="1485"/>
    </location>
</feature>
<keyword evidence="5" id="KW-0949">S-adenosyl-L-methionine</keyword>
<evidence type="ECO:0000256" key="4">
    <source>
        <dbReference type="ARBA" id="ARBA00022679"/>
    </source>
</evidence>
<feature type="region of interest" description="Disordered" evidence="7">
    <location>
        <begin position="919"/>
        <end position="949"/>
    </location>
</feature>
<protein>
    <recommendedName>
        <fullName evidence="14">Histone-lysine N-methyltransferase SUVR5</fullName>
    </recommendedName>
</protein>
<evidence type="ECO:0000259" key="10">
    <source>
        <dbReference type="PROSITE" id="PS50867"/>
    </source>
</evidence>
<dbReference type="InterPro" id="IPR007728">
    <property type="entry name" value="Pre-SET_dom"/>
</dbReference>
<dbReference type="PROSITE" id="PS00028">
    <property type="entry name" value="ZINC_FINGER_C2H2_1"/>
    <property type="match status" value="3"/>
</dbReference>
<evidence type="ECO:0000313" key="12">
    <source>
        <dbReference type="EMBL" id="KAK7307580.1"/>
    </source>
</evidence>
<dbReference type="GO" id="GO:0042054">
    <property type="term" value="F:histone methyltransferase activity"/>
    <property type="evidence" value="ECO:0007669"/>
    <property type="project" value="InterPro"/>
</dbReference>
<dbReference type="InterPro" id="IPR003616">
    <property type="entry name" value="Post-SET_dom"/>
</dbReference>
<keyword evidence="6" id="KW-0863">Zinc-finger</keyword>
<dbReference type="PANTHER" id="PTHR47325:SF1">
    <property type="entry name" value="HISTONE-LYSINE N-METHYLTRANSFERASE SUVR5"/>
    <property type="match status" value="1"/>
</dbReference>
<dbReference type="InterPro" id="IPR013087">
    <property type="entry name" value="Znf_C2H2_type"/>
</dbReference>
<keyword evidence="6" id="KW-0479">Metal-binding</keyword>
<dbReference type="SMART" id="SM00355">
    <property type="entry name" value="ZnF_C2H2"/>
    <property type="match status" value="4"/>
</dbReference>
<dbReference type="Gene3D" id="2.170.270.10">
    <property type="entry name" value="SET domain"/>
    <property type="match status" value="1"/>
</dbReference>
<dbReference type="Pfam" id="PF05033">
    <property type="entry name" value="Pre-SET"/>
    <property type="match status" value="1"/>
</dbReference>
<evidence type="ECO:0000259" key="11">
    <source>
        <dbReference type="PROSITE" id="PS50868"/>
    </source>
</evidence>
<dbReference type="SMART" id="SM00468">
    <property type="entry name" value="PreSET"/>
    <property type="match status" value="1"/>
</dbReference>
<evidence type="ECO:0000256" key="1">
    <source>
        <dbReference type="ARBA" id="ARBA00004286"/>
    </source>
</evidence>
<dbReference type="SUPFAM" id="SSF82199">
    <property type="entry name" value="SET domain"/>
    <property type="match status" value="1"/>
</dbReference>
<feature type="compositionally biased region" description="Polar residues" evidence="7">
    <location>
        <begin position="939"/>
        <end position="949"/>
    </location>
</feature>
<keyword evidence="2" id="KW-0158">Chromosome</keyword>
<dbReference type="InterPro" id="IPR040689">
    <property type="entry name" value="SUVR5_Znf-C2H2_3rpt"/>
</dbReference>
<dbReference type="PROSITE" id="PS50867">
    <property type="entry name" value="PRE_SET"/>
    <property type="match status" value="1"/>
</dbReference>
<dbReference type="PROSITE" id="PS50157">
    <property type="entry name" value="ZINC_FINGER_C2H2_2"/>
    <property type="match status" value="3"/>
</dbReference>
<dbReference type="EMBL" id="JAYMYQ010000010">
    <property type="protein sequence ID" value="KAK7307580.1"/>
    <property type="molecule type" value="Genomic_DNA"/>
</dbReference>
<dbReference type="GO" id="GO:0032259">
    <property type="term" value="P:methylation"/>
    <property type="evidence" value="ECO:0007669"/>
    <property type="project" value="UniProtKB-KW"/>
</dbReference>
<feature type="domain" description="C2H2-type" evidence="8">
    <location>
        <begin position="888"/>
        <end position="916"/>
    </location>
</feature>
<dbReference type="Pfam" id="PF00856">
    <property type="entry name" value="SET"/>
    <property type="match status" value="1"/>
</dbReference>
<keyword evidence="3" id="KW-0489">Methyltransferase</keyword>
<dbReference type="SMART" id="SM00317">
    <property type="entry name" value="SET"/>
    <property type="match status" value="1"/>
</dbReference>
<dbReference type="InterPro" id="IPR046341">
    <property type="entry name" value="SET_dom_sf"/>
</dbReference>
<evidence type="ECO:0000256" key="6">
    <source>
        <dbReference type="PROSITE-ProRule" id="PRU00042"/>
    </source>
</evidence>
<feature type="compositionally biased region" description="Polar residues" evidence="7">
    <location>
        <begin position="921"/>
        <end position="930"/>
    </location>
</feature>
<accession>A0AAN9PPS4</accession>
<feature type="domain" description="Post-SET" evidence="11">
    <location>
        <begin position="1492"/>
        <end position="1508"/>
    </location>
</feature>
<dbReference type="GO" id="GO:0008270">
    <property type="term" value="F:zinc ion binding"/>
    <property type="evidence" value="ECO:0007669"/>
    <property type="project" value="UniProtKB-KW"/>
</dbReference>
<evidence type="ECO:0000259" key="8">
    <source>
        <dbReference type="PROSITE" id="PS50157"/>
    </source>
</evidence>
<dbReference type="Pfam" id="PF18868">
    <property type="entry name" value="zf-C2H2_3rep"/>
    <property type="match status" value="1"/>
</dbReference>
<dbReference type="InterPro" id="IPR001214">
    <property type="entry name" value="SET_dom"/>
</dbReference>
<feature type="domain" description="C2H2-type" evidence="8">
    <location>
        <begin position="957"/>
        <end position="985"/>
    </location>
</feature>
<dbReference type="PANTHER" id="PTHR47325">
    <property type="entry name" value="HISTONE-LYSINE N-METHYLTRANSFERASE SUVR5"/>
    <property type="match status" value="1"/>
</dbReference>